<feature type="domain" description="N-acetyltransferase" evidence="4">
    <location>
        <begin position="14"/>
        <end position="200"/>
    </location>
</feature>
<evidence type="ECO:0000256" key="1">
    <source>
        <dbReference type="ARBA" id="ARBA00009342"/>
    </source>
</evidence>
<dbReference type="EMBL" id="KV428033">
    <property type="protein sequence ID" value="KZT40398.1"/>
    <property type="molecule type" value="Genomic_DNA"/>
</dbReference>
<dbReference type="InterPro" id="IPR000182">
    <property type="entry name" value="GNAT_dom"/>
</dbReference>
<dbReference type="Gene3D" id="3.40.630.30">
    <property type="match status" value="1"/>
</dbReference>
<evidence type="ECO:0000313" key="5">
    <source>
        <dbReference type="EMBL" id="KZT40398.1"/>
    </source>
</evidence>
<evidence type="ECO:0000259" key="4">
    <source>
        <dbReference type="Pfam" id="PF13302"/>
    </source>
</evidence>
<evidence type="ECO:0000256" key="3">
    <source>
        <dbReference type="ARBA" id="ARBA00023315"/>
    </source>
</evidence>
<dbReference type="PANTHER" id="PTHR13256">
    <property type="entry name" value="N-ACETYLTRANSFERASE 9"/>
    <property type="match status" value="1"/>
</dbReference>
<dbReference type="SUPFAM" id="SSF55729">
    <property type="entry name" value="Acyl-CoA N-acyltransferases (Nat)"/>
    <property type="match status" value="1"/>
</dbReference>
<dbReference type="AlphaFoldDB" id="A0A166F8R5"/>
<keyword evidence="3" id="KW-0012">Acyltransferase</keyword>
<dbReference type="Pfam" id="PF13302">
    <property type="entry name" value="Acetyltransf_3"/>
    <property type="match status" value="1"/>
</dbReference>
<comment type="similarity">
    <text evidence="1">Belongs to the acetyltransferase family. GNAT subfamily.</text>
</comment>
<reference evidence="5 6" key="1">
    <citation type="journal article" date="2016" name="Mol. Biol. Evol.">
        <title>Comparative Genomics of Early-Diverging Mushroom-Forming Fungi Provides Insights into the Origins of Lignocellulose Decay Capabilities.</title>
        <authorList>
            <person name="Nagy L.G."/>
            <person name="Riley R."/>
            <person name="Tritt A."/>
            <person name="Adam C."/>
            <person name="Daum C."/>
            <person name="Floudas D."/>
            <person name="Sun H."/>
            <person name="Yadav J.S."/>
            <person name="Pangilinan J."/>
            <person name="Larsson K.H."/>
            <person name="Matsuura K."/>
            <person name="Barry K."/>
            <person name="Labutti K."/>
            <person name="Kuo R."/>
            <person name="Ohm R.A."/>
            <person name="Bhattacharya S.S."/>
            <person name="Shirouzu T."/>
            <person name="Yoshinaga Y."/>
            <person name="Martin F.M."/>
            <person name="Grigoriev I.V."/>
            <person name="Hibbett D.S."/>
        </authorList>
    </citation>
    <scope>NUCLEOTIDE SEQUENCE [LARGE SCALE GENOMIC DNA]</scope>
    <source>
        <strain evidence="5 6">HHB10207 ss-3</strain>
    </source>
</reference>
<dbReference type="GO" id="GO:0008080">
    <property type="term" value="F:N-acetyltransferase activity"/>
    <property type="evidence" value="ECO:0007669"/>
    <property type="project" value="InterPro"/>
</dbReference>
<protein>
    <recommendedName>
        <fullName evidence="4">N-acetyltransferase domain-containing protein</fullName>
    </recommendedName>
</protein>
<name>A0A166F8R5_9AGAM</name>
<dbReference type="InterPro" id="IPR039135">
    <property type="entry name" value="NAT9-like"/>
</dbReference>
<dbReference type="PANTHER" id="PTHR13256:SF16">
    <property type="entry name" value="ALPHA_BETA-TUBULIN-N-ACETYLTRANSFERASE 9"/>
    <property type="match status" value="1"/>
</dbReference>
<gene>
    <name evidence="5" type="ORF">SISSUDRAFT_1044301</name>
</gene>
<organism evidence="5 6">
    <name type="scientific">Sistotremastrum suecicum HHB10207 ss-3</name>
    <dbReference type="NCBI Taxonomy" id="1314776"/>
    <lineage>
        <taxon>Eukaryota</taxon>
        <taxon>Fungi</taxon>
        <taxon>Dikarya</taxon>
        <taxon>Basidiomycota</taxon>
        <taxon>Agaricomycotina</taxon>
        <taxon>Agaricomycetes</taxon>
        <taxon>Sistotremastrales</taxon>
        <taxon>Sistotremastraceae</taxon>
        <taxon>Sistotremastrum</taxon>
    </lineage>
</organism>
<dbReference type="InterPro" id="IPR016181">
    <property type="entry name" value="Acyl_CoA_acyltransferase"/>
</dbReference>
<proteinExistence type="inferred from homology"/>
<keyword evidence="6" id="KW-1185">Reference proteome</keyword>
<sequence length="267" mass="30353">MRLNSRTAIAGSKVVLVPYRKEHVPIYHQWMSSPELLRLTASEPLTLEQEYDMQEKWLVDEDKLTFIILARPELENKHEARYHHTDDHDQHHSASQQPGSAVPLPVLTLTPEEISQLPMIGDVNLFFKGKPSEPEFEVEAEVMIADPAYRRTGRASESLQLILTYALTHPHLLVPPHSFVVRIGMENEPSIRLFQGLGFEVVKTVEVFGEVELRLRLNELNESLALDEFEGGGEKDRTLREGDGDALQHAVEGPHTTWIKGVELEYP</sequence>
<keyword evidence="2" id="KW-0808">Transferase</keyword>
<accession>A0A166F8R5</accession>
<dbReference type="Proteomes" id="UP000076798">
    <property type="component" value="Unassembled WGS sequence"/>
</dbReference>
<evidence type="ECO:0000313" key="6">
    <source>
        <dbReference type="Proteomes" id="UP000076798"/>
    </source>
</evidence>
<evidence type="ECO:0000256" key="2">
    <source>
        <dbReference type="ARBA" id="ARBA00022679"/>
    </source>
</evidence>
<dbReference type="STRING" id="1314776.A0A166F8R5"/>
<dbReference type="OrthoDB" id="5043642at2759"/>